<evidence type="ECO:0000313" key="2">
    <source>
        <dbReference type="EnsemblMetazoa" id="AARA010692-PA"/>
    </source>
</evidence>
<feature type="region of interest" description="Disordered" evidence="1">
    <location>
        <begin position="596"/>
        <end position="622"/>
    </location>
</feature>
<evidence type="ECO:0000256" key="1">
    <source>
        <dbReference type="SAM" id="MobiDB-lite"/>
    </source>
</evidence>
<dbReference type="InterPro" id="IPR052586">
    <property type="entry name" value="ASCC2"/>
</dbReference>
<dbReference type="VEuPathDB" id="VectorBase:AARA010692"/>
<accession>A0A182IAT0</accession>
<dbReference type="PANTHER" id="PTHR21494">
    <property type="entry name" value="ACTIVATING SIGNAL COINTEGRATOR 1 COMPLEX SUBUNIT 2 ASC-1 COMPLEX SUBUNIT P100"/>
    <property type="match status" value="1"/>
</dbReference>
<feature type="region of interest" description="Disordered" evidence="1">
    <location>
        <begin position="392"/>
        <end position="424"/>
    </location>
</feature>
<dbReference type="VEuPathDB" id="VectorBase:AARA21_010169"/>
<dbReference type="PROSITE" id="PS51140">
    <property type="entry name" value="CUE"/>
    <property type="match status" value="1"/>
</dbReference>
<keyword evidence="3" id="KW-1185">Reference proteome</keyword>
<feature type="compositionally biased region" description="Acidic residues" evidence="1">
    <location>
        <begin position="598"/>
        <end position="614"/>
    </location>
</feature>
<dbReference type="GO" id="GO:0006355">
    <property type="term" value="P:regulation of DNA-templated transcription"/>
    <property type="evidence" value="ECO:0007669"/>
    <property type="project" value="TreeGrafter"/>
</dbReference>
<dbReference type="Proteomes" id="UP000075840">
    <property type="component" value="Unassembled WGS sequence"/>
</dbReference>
<name>A0A182IAT0_ANOAR</name>
<reference evidence="2" key="1">
    <citation type="submission" date="2022-08" db="UniProtKB">
        <authorList>
            <consortium name="EnsemblMetazoa"/>
        </authorList>
    </citation>
    <scope>IDENTIFICATION</scope>
    <source>
        <strain evidence="2">Dongola</strain>
    </source>
</reference>
<dbReference type="GO" id="GO:0043130">
    <property type="term" value="F:ubiquitin binding"/>
    <property type="evidence" value="ECO:0007669"/>
    <property type="project" value="InterPro"/>
</dbReference>
<evidence type="ECO:0000313" key="3">
    <source>
        <dbReference type="Proteomes" id="UP000075840"/>
    </source>
</evidence>
<dbReference type="PANTHER" id="PTHR21494:SF0">
    <property type="entry name" value="ACTIVATING SIGNAL COINTEGRATOR 1 COMPLEX SUBUNIT 2"/>
    <property type="match status" value="1"/>
</dbReference>
<dbReference type="EMBL" id="APCN01001316">
    <property type="status" value="NOT_ANNOTATED_CDS"/>
    <property type="molecule type" value="Genomic_DNA"/>
</dbReference>
<dbReference type="EnsemblMetazoa" id="AARA010692-RA">
    <property type="protein sequence ID" value="AARA010692-PA"/>
    <property type="gene ID" value="AARA010692"/>
</dbReference>
<organism evidence="2 3">
    <name type="scientific">Anopheles arabiensis</name>
    <name type="common">Mosquito</name>
    <dbReference type="NCBI Taxonomy" id="7173"/>
    <lineage>
        <taxon>Eukaryota</taxon>
        <taxon>Metazoa</taxon>
        <taxon>Ecdysozoa</taxon>
        <taxon>Arthropoda</taxon>
        <taxon>Hexapoda</taxon>
        <taxon>Insecta</taxon>
        <taxon>Pterygota</taxon>
        <taxon>Neoptera</taxon>
        <taxon>Endopterygota</taxon>
        <taxon>Diptera</taxon>
        <taxon>Nematocera</taxon>
        <taxon>Culicoidea</taxon>
        <taxon>Culicidae</taxon>
        <taxon>Anophelinae</taxon>
        <taxon>Anopheles</taxon>
    </lineage>
</organism>
<protein>
    <submittedName>
        <fullName evidence="2">Uncharacterized protein</fullName>
    </submittedName>
</protein>
<proteinExistence type="predicted"/>
<feature type="region of interest" description="Disordered" evidence="1">
    <location>
        <begin position="643"/>
        <end position="710"/>
    </location>
</feature>
<dbReference type="AlphaFoldDB" id="A0A182IAT0"/>
<sequence>MSDKNKDDATLPLNLKKIAHTENGVQRSVAALHTTWKDGRCFTKYTAFLVNGEEPVGDALLEQWANETEWFIKDMKHLLNLEYHKFWSTIVHNATALESVVSFMQNALPFYLVPVLQALDNDRVLPLYTAAHAHVFRVICRLTTVRESGTCWMEPEFYGKLVYKHFIVTVPFLFDLISVYSRDNDAQIARILDTVLQLQPKYIQDLKHGLSYLLNAFNIIQTRCESELADANVSEATLNDLTLYAQDCSSVLVQLVTVSPTLRTICAELGVEFALSNFYDNVLIVLYRNIQEVNRQSRYLAALNDMRVELLETFRSVLSVQLEKIMDGSGDSLLAADRFIGILTECLANSVFVGDYKSLYDIEDDLAIVQVGYQSVDQVKYDFIQKAYARERPKQPAAPVAPAEQQERDESPANDGASLSEEEQRVEQNVRYIMELLPDLAVEQVRKVMRAYDNVEQAVSVLLEQDHAASGPSGVPSSGGDQPHIPADPLDEFYLRTGIDRLNIYDGDEFDVMVNDKVKGIIKKGKGMPGQPRTLTELLDDKSHVQQMRHFYRQYDLIAEQEPDDDDEYDDSFEAMAESESRHVKVAKGARNALADAVDAESSEEEQQSEEEQSEQGANRNGAMAFCENPELARKRYEERLNSKYLRRHGSAAAGPSPKEADVRGKPKGQGQDAKVLLNRRHKNEHKATSGNHNRKQGASYKRNRGMLPS</sequence>
<feature type="compositionally biased region" description="Low complexity" evidence="1">
    <location>
        <begin position="395"/>
        <end position="404"/>
    </location>
</feature>
<dbReference type="InterPro" id="IPR003892">
    <property type="entry name" value="CUE"/>
</dbReference>